<feature type="compositionally biased region" description="Low complexity" evidence="1">
    <location>
        <begin position="172"/>
        <end position="181"/>
    </location>
</feature>
<reference evidence="3" key="1">
    <citation type="submission" date="2023-07" db="EMBL/GenBank/DDBJ databases">
        <title>Genomic Encyclopedia of Type Strains, Phase IV (KMG-IV): sequencing the most valuable type-strain genomes for metagenomic binning, comparative biology and taxonomic classification.</title>
        <authorList>
            <person name="Goeker M."/>
        </authorList>
    </citation>
    <scope>NUCLEOTIDE SEQUENCE</scope>
    <source>
        <strain evidence="3">DSM 19659</strain>
    </source>
</reference>
<feature type="region of interest" description="Disordered" evidence="1">
    <location>
        <begin position="30"/>
        <end position="53"/>
    </location>
</feature>
<dbReference type="AlphaFoldDB" id="A0AAE3V9T8"/>
<dbReference type="Pfam" id="PF07007">
    <property type="entry name" value="LprI"/>
    <property type="match status" value="1"/>
</dbReference>
<dbReference type="PANTHER" id="PTHR39176:SF1">
    <property type="entry name" value="PERIPLASMIC PROTEIN"/>
    <property type="match status" value="1"/>
</dbReference>
<organism evidence="3 4">
    <name type="scientific">Moryella indoligenes</name>
    <dbReference type="NCBI Taxonomy" id="371674"/>
    <lineage>
        <taxon>Bacteria</taxon>
        <taxon>Bacillati</taxon>
        <taxon>Bacillota</taxon>
        <taxon>Clostridia</taxon>
        <taxon>Lachnospirales</taxon>
        <taxon>Lachnospiraceae</taxon>
        <taxon>Moryella</taxon>
    </lineage>
</organism>
<dbReference type="EMBL" id="JAUSTO010000005">
    <property type="protein sequence ID" value="MDQ0152323.1"/>
    <property type="molecule type" value="Genomic_DNA"/>
</dbReference>
<comment type="caution">
    <text evidence="3">The sequence shown here is derived from an EMBL/GenBank/DDBJ whole genome shotgun (WGS) entry which is preliminary data.</text>
</comment>
<proteinExistence type="predicted"/>
<keyword evidence="4" id="KW-1185">Reference proteome</keyword>
<dbReference type="PANTHER" id="PTHR39176">
    <property type="entry name" value="PERIPLASMIC PROTEIN-RELATED"/>
    <property type="match status" value="1"/>
</dbReference>
<evidence type="ECO:0000313" key="4">
    <source>
        <dbReference type="Proteomes" id="UP001241537"/>
    </source>
</evidence>
<feature type="domain" description="Lysozyme inhibitor LprI-like N-terminal" evidence="2">
    <location>
        <begin position="117"/>
        <end position="203"/>
    </location>
</feature>
<evidence type="ECO:0000256" key="1">
    <source>
        <dbReference type="SAM" id="MobiDB-lite"/>
    </source>
</evidence>
<dbReference type="RefSeq" id="WP_307253930.1">
    <property type="nucleotide sequence ID" value="NZ_JAUSTO010000005.1"/>
</dbReference>
<accession>A0AAE3V9T8</accession>
<gene>
    <name evidence="3" type="ORF">J2S20_001012</name>
</gene>
<evidence type="ECO:0000259" key="2">
    <source>
        <dbReference type="Pfam" id="PF07007"/>
    </source>
</evidence>
<dbReference type="Gene3D" id="1.20.1270.180">
    <property type="match status" value="1"/>
</dbReference>
<evidence type="ECO:0000313" key="3">
    <source>
        <dbReference type="EMBL" id="MDQ0152323.1"/>
    </source>
</evidence>
<dbReference type="InterPro" id="IPR009739">
    <property type="entry name" value="LprI-like_N"/>
</dbReference>
<protein>
    <submittedName>
        <fullName evidence="3">Uncharacterized protein YecT (DUF1311 family)</fullName>
    </submittedName>
</protein>
<feature type="region of interest" description="Disordered" evidence="1">
    <location>
        <begin position="166"/>
        <end position="191"/>
    </location>
</feature>
<dbReference type="Proteomes" id="UP001241537">
    <property type="component" value="Unassembled WGS sequence"/>
</dbReference>
<name>A0AAE3V9T8_9FIRM</name>
<sequence>MNKKHILLLLFALGLLLTILTDGVVHSARARRTEPDGAGTVASAEASGGGFGDGENAAVSGAKADGFVSGEIGSPAVVEGPTAHTEEGGSRYDEFLKKFQDTENTLLEISRRNSRGRTGAEQKQEASAQLRYWETQLNALYQTIMSYLTDEEAAVLAREQQDWRRAREEKAAGAAKNSAGSPKESTEYMLSQAESTKERAYALLERYRDKLR</sequence>